<proteinExistence type="predicted"/>
<dbReference type="SUPFAM" id="SSF51735">
    <property type="entry name" value="NAD(P)-binding Rossmann-fold domains"/>
    <property type="match status" value="1"/>
</dbReference>
<dbReference type="AlphaFoldDB" id="A0A9P5Q954"/>
<accession>A0A9P5Q954</accession>
<gene>
    <name evidence="1" type="ORF">BDP27DRAFT_1414105</name>
</gene>
<dbReference type="InterPro" id="IPR036291">
    <property type="entry name" value="NAD(P)-bd_dom_sf"/>
</dbReference>
<organism evidence="1 2">
    <name type="scientific">Rhodocollybia butyracea</name>
    <dbReference type="NCBI Taxonomy" id="206335"/>
    <lineage>
        <taxon>Eukaryota</taxon>
        <taxon>Fungi</taxon>
        <taxon>Dikarya</taxon>
        <taxon>Basidiomycota</taxon>
        <taxon>Agaricomycotina</taxon>
        <taxon>Agaricomycetes</taxon>
        <taxon>Agaricomycetidae</taxon>
        <taxon>Agaricales</taxon>
        <taxon>Marasmiineae</taxon>
        <taxon>Omphalotaceae</taxon>
        <taxon>Rhodocollybia</taxon>
    </lineage>
</organism>
<name>A0A9P5Q954_9AGAR</name>
<dbReference type="Proteomes" id="UP000772434">
    <property type="component" value="Unassembled WGS sequence"/>
</dbReference>
<comment type="caution">
    <text evidence="1">The sequence shown here is derived from an EMBL/GenBank/DDBJ whole genome shotgun (WGS) entry which is preliminary data.</text>
</comment>
<dbReference type="OrthoDB" id="1274115at2759"/>
<protein>
    <submittedName>
        <fullName evidence="1">Uncharacterized protein</fullName>
    </submittedName>
</protein>
<evidence type="ECO:0000313" key="2">
    <source>
        <dbReference type="Proteomes" id="UP000772434"/>
    </source>
</evidence>
<evidence type="ECO:0000313" key="1">
    <source>
        <dbReference type="EMBL" id="KAF9076972.1"/>
    </source>
</evidence>
<reference evidence="1" key="1">
    <citation type="submission" date="2020-11" db="EMBL/GenBank/DDBJ databases">
        <authorList>
            <consortium name="DOE Joint Genome Institute"/>
            <person name="Ahrendt S."/>
            <person name="Riley R."/>
            <person name="Andreopoulos W."/>
            <person name="Labutti K."/>
            <person name="Pangilinan J."/>
            <person name="Ruiz-Duenas F.J."/>
            <person name="Barrasa J.M."/>
            <person name="Sanchez-Garcia M."/>
            <person name="Camarero S."/>
            <person name="Miyauchi S."/>
            <person name="Serrano A."/>
            <person name="Linde D."/>
            <person name="Babiker R."/>
            <person name="Drula E."/>
            <person name="Ayuso-Fernandez I."/>
            <person name="Pacheco R."/>
            <person name="Padilla G."/>
            <person name="Ferreira P."/>
            <person name="Barriuso J."/>
            <person name="Kellner H."/>
            <person name="Castanera R."/>
            <person name="Alfaro M."/>
            <person name="Ramirez L."/>
            <person name="Pisabarro A.G."/>
            <person name="Kuo A."/>
            <person name="Tritt A."/>
            <person name="Lipzen A."/>
            <person name="He G."/>
            <person name="Yan M."/>
            <person name="Ng V."/>
            <person name="Cullen D."/>
            <person name="Martin F."/>
            <person name="Rosso M.-N."/>
            <person name="Henrissat B."/>
            <person name="Hibbett D."/>
            <person name="Martinez A.T."/>
            <person name="Grigoriev I.V."/>
        </authorList>
    </citation>
    <scope>NUCLEOTIDE SEQUENCE</scope>
    <source>
        <strain evidence="1">AH 40177</strain>
    </source>
</reference>
<sequence length="92" mass="9840">MSSESPVILITGCSTGLGKCPAQNSLTRGLRVIATGHVTDIPQELNSFAGKASGALWERRANGSAEDGRERDSGSENWECWSVIVLYGVKKM</sequence>
<dbReference type="EMBL" id="JADNRY010000005">
    <property type="protein sequence ID" value="KAF9076972.1"/>
    <property type="molecule type" value="Genomic_DNA"/>
</dbReference>
<keyword evidence="2" id="KW-1185">Reference proteome</keyword>